<protein>
    <recommendedName>
        <fullName evidence="1">Peptidoglycan binding-like domain-containing protein</fullName>
    </recommendedName>
</protein>
<gene>
    <name evidence="2" type="ORF">At1D1609_25540</name>
</gene>
<dbReference type="InterPro" id="IPR002477">
    <property type="entry name" value="Peptidoglycan-bd-like"/>
</dbReference>
<dbReference type="Gene3D" id="1.10.101.10">
    <property type="entry name" value="PGBD-like superfamily/PGBD"/>
    <property type="match status" value="1"/>
</dbReference>
<evidence type="ECO:0000313" key="2">
    <source>
        <dbReference type="EMBL" id="AVH42608.1"/>
    </source>
</evidence>
<dbReference type="Proteomes" id="UP000237717">
    <property type="component" value="Chromosome I"/>
</dbReference>
<dbReference type="InterPro" id="IPR036365">
    <property type="entry name" value="PGBD-like_sf"/>
</dbReference>
<accession>A0A2L2LEE7</accession>
<proteinExistence type="predicted"/>
<reference evidence="2 3" key="1">
    <citation type="submission" date="2018-02" db="EMBL/GenBank/DDBJ databases">
        <title>Complete genome sequence of Agrobacterium tumefaciens 1D1609.</title>
        <authorList>
            <person name="Cho S.-T."/>
            <person name="Haryono M."/>
            <person name="Chang H.-H."/>
            <person name="Santos M.N."/>
            <person name="Lai E.-M."/>
            <person name="Kuo C.-H."/>
        </authorList>
    </citation>
    <scope>NUCLEOTIDE SEQUENCE [LARGE SCALE GENOMIC DNA]</scope>
    <source>
        <strain evidence="2 3">1D1609</strain>
    </source>
</reference>
<sequence length="591" mass="64771">MFDAAELTKRLNAQLDAAYNEYDVAKAKGDEAGMKMALARQEILIPAISLLALGAYDRAVALLAAKGVEFEGKAAAVRASPLPAPATDPFEPPEKVEFSDAQLDAAAAKQPSAEPAKVAAGKPAGWSEDYQTLWDTMEIRAEWRDDAEFAARKAVENQKRYAAVVSGTTVPWWFVAIVHCMECGFKFDRHLLNGDPLSGRTVRVPANQPPFGSPPYDWETAARYAMTYEELDKITDWSLPNVLNRWHRYNGVKNEYQRRKIPTPYLWSGCYHYDKGKYTRDRYFDPEVPSKQVGAAIILKTLIEMGAVSLGATNVLKANPLAATENLSLLSHDLPGAAFKSIEQELAFPGALKLGSSGAGVKRLQEWLHLNGYYTSVDGDFGASTETMLDRFGKAQGRSGATMLDEELWAVLTAPLRRAVAKVVPGASFEETVLKVARQHIAERPKEAGGNNCGPWVRAYMRGADGADQLWCAGFVSLIFEQAARDMGIKVPLKRQAGVDALVADAKTSGRFIAESEVNTALLRASRLRPGYLFVIRKDAKDWTHVGFVLSIGPTSFDTIEGNTGGEGGVDGDEARQNNRSYPSRDFIRLI</sequence>
<dbReference type="EMBL" id="CP026924">
    <property type="protein sequence ID" value="AVH42608.1"/>
    <property type="molecule type" value="Genomic_DNA"/>
</dbReference>
<dbReference type="AlphaFoldDB" id="A0A2L2LEE7"/>
<feature type="domain" description="Peptidoglycan binding-like" evidence="1">
    <location>
        <begin position="357"/>
        <end position="399"/>
    </location>
</feature>
<name>A0A2L2LEE7_AGRTU</name>
<evidence type="ECO:0000259" key="1">
    <source>
        <dbReference type="Pfam" id="PF01471"/>
    </source>
</evidence>
<dbReference type="RefSeq" id="WP_065655540.1">
    <property type="nucleotide sequence ID" value="NZ_CP026924.1"/>
</dbReference>
<evidence type="ECO:0000313" key="3">
    <source>
        <dbReference type="Proteomes" id="UP000237717"/>
    </source>
</evidence>
<organism evidence="2 3">
    <name type="scientific">Agrobacterium tumefaciens</name>
    <dbReference type="NCBI Taxonomy" id="358"/>
    <lineage>
        <taxon>Bacteria</taxon>
        <taxon>Pseudomonadati</taxon>
        <taxon>Pseudomonadota</taxon>
        <taxon>Alphaproteobacteria</taxon>
        <taxon>Hyphomicrobiales</taxon>
        <taxon>Rhizobiaceae</taxon>
        <taxon>Rhizobium/Agrobacterium group</taxon>
        <taxon>Agrobacterium</taxon>
        <taxon>Agrobacterium tumefaciens complex</taxon>
    </lineage>
</organism>
<dbReference type="Pfam" id="PF01471">
    <property type="entry name" value="PG_binding_1"/>
    <property type="match status" value="1"/>
</dbReference>
<dbReference type="InterPro" id="IPR036366">
    <property type="entry name" value="PGBDSf"/>
</dbReference>
<dbReference type="SUPFAM" id="SSF47090">
    <property type="entry name" value="PGBD-like"/>
    <property type="match status" value="1"/>
</dbReference>